<evidence type="ECO:0000256" key="2">
    <source>
        <dbReference type="ARBA" id="ARBA00022679"/>
    </source>
</evidence>
<dbReference type="GO" id="GO:0032259">
    <property type="term" value="P:methylation"/>
    <property type="evidence" value="ECO:0007669"/>
    <property type="project" value="UniProtKB-KW"/>
</dbReference>
<gene>
    <name evidence="6" type="ORF">M8C21_016495</name>
</gene>
<dbReference type="InterPro" id="IPR050078">
    <property type="entry name" value="Ribosomal_L11_MeTrfase_PrmA"/>
</dbReference>
<accession>A0AAD5DD29</accession>
<dbReference type="PANTHER" id="PTHR43648">
    <property type="entry name" value="ELECTRON TRANSFER FLAVOPROTEIN BETA SUBUNIT LYSINE METHYLTRANSFERASE"/>
    <property type="match status" value="1"/>
</dbReference>
<evidence type="ECO:0000256" key="5">
    <source>
        <dbReference type="ARBA" id="ARBA00042266"/>
    </source>
</evidence>
<dbReference type="PANTHER" id="PTHR43648:SF1">
    <property type="entry name" value="ELECTRON TRANSFER FLAVOPROTEIN BETA SUBUNIT LYSINE METHYLTRANSFERASE"/>
    <property type="match status" value="1"/>
</dbReference>
<name>A0AAD5DD29_AMBAR</name>
<keyword evidence="7" id="KW-1185">Reference proteome</keyword>
<organism evidence="6 7">
    <name type="scientific">Ambrosia artemisiifolia</name>
    <name type="common">Common ragweed</name>
    <dbReference type="NCBI Taxonomy" id="4212"/>
    <lineage>
        <taxon>Eukaryota</taxon>
        <taxon>Viridiplantae</taxon>
        <taxon>Streptophyta</taxon>
        <taxon>Embryophyta</taxon>
        <taxon>Tracheophyta</taxon>
        <taxon>Spermatophyta</taxon>
        <taxon>Magnoliopsida</taxon>
        <taxon>eudicotyledons</taxon>
        <taxon>Gunneridae</taxon>
        <taxon>Pentapetalae</taxon>
        <taxon>asterids</taxon>
        <taxon>campanulids</taxon>
        <taxon>Asterales</taxon>
        <taxon>Asteraceae</taxon>
        <taxon>Asteroideae</taxon>
        <taxon>Heliantheae alliance</taxon>
        <taxon>Heliantheae</taxon>
        <taxon>Ambrosia</taxon>
    </lineage>
</organism>
<dbReference type="SUPFAM" id="SSF53335">
    <property type="entry name" value="S-adenosyl-L-methionine-dependent methyltransferases"/>
    <property type="match status" value="1"/>
</dbReference>
<reference evidence="6" key="1">
    <citation type="submission" date="2022-06" db="EMBL/GenBank/DDBJ databases">
        <title>Uncovering the hologenomic basis of an extraordinary plant invasion.</title>
        <authorList>
            <person name="Bieker V.C."/>
            <person name="Martin M.D."/>
            <person name="Gilbert T."/>
            <person name="Hodgins K."/>
            <person name="Battlay P."/>
            <person name="Petersen B."/>
            <person name="Wilson J."/>
        </authorList>
    </citation>
    <scope>NUCLEOTIDE SEQUENCE</scope>
    <source>
        <strain evidence="6">AA19_3_7</strain>
        <tissue evidence="6">Leaf</tissue>
    </source>
</reference>
<evidence type="ECO:0000256" key="1">
    <source>
        <dbReference type="ARBA" id="ARBA00022603"/>
    </source>
</evidence>
<dbReference type="EMBL" id="JAMZMK010000097">
    <property type="protein sequence ID" value="KAI7757604.1"/>
    <property type="molecule type" value="Genomic_DNA"/>
</dbReference>
<protein>
    <recommendedName>
        <fullName evidence="5">ETFB lysine methyltransferase</fullName>
    </recommendedName>
    <alternativeName>
        <fullName evidence="4">Protein N-lysine methyltransferase METTL20</fullName>
    </alternativeName>
</protein>
<proteinExistence type="inferred from homology"/>
<sequence length="246" mass="27163">MVNIQDVPNRAKIVKVLANGDLSLDIWMSLQTWLSVRADVIADCSLAIALDLIYLKVNKTEYVAVGRNYMMSTRDEQDYRCNHKKVEALHLPQKEALLCFGAISTSVFEPDSFDSNDEISIVSIFDVSHDVHQSIALAADSIGLKETPIYKVTTGYHSDWIENARESFHPIEVTEGLWIVPEWITPPDIQATIISLNPGLAFGTGDHPTTKLCLLLLHGLIKGSETVMDYGTGSWILAIAALIAPV</sequence>
<dbReference type="Proteomes" id="UP001206925">
    <property type="component" value="Unassembled WGS sequence"/>
</dbReference>
<evidence type="ECO:0000313" key="7">
    <source>
        <dbReference type="Proteomes" id="UP001206925"/>
    </source>
</evidence>
<comment type="caution">
    <text evidence="6">The sequence shown here is derived from an EMBL/GenBank/DDBJ whole genome shotgun (WGS) entry which is preliminary data.</text>
</comment>
<evidence type="ECO:0000313" key="6">
    <source>
        <dbReference type="EMBL" id="KAI7757604.1"/>
    </source>
</evidence>
<keyword evidence="1" id="KW-0489">Methyltransferase</keyword>
<dbReference type="AlphaFoldDB" id="A0AAD5DD29"/>
<evidence type="ECO:0000256" key="3">
    <source>
        <dbReference type="ARBA" id="ARBA00037932"/>
    </source>
</evidence>
<comment type="similarity">
    <text evidence="3">Belongs to the methyltransferase superfamily. ETFBKMT family.</text>
</comment>
<dbReference type="GO" id="GO:0005739">
    <property type="term" value="C:mitochondrion"/>
    <property type="evidence" value="ECO:0007669"/>
    <property type="project" value="TreeGrafter"/>
</dbReference>
<dbReference type="Pfam" id="PF06325">
    <property type="entry name" value="PrmA"/>
    <property type="match status" value="1"/>
</dbReference>
<evidence type="ECO:0000256" key="4">
    <source>
        <dbReference type="ARBA" id="ARBA00041867"/>
    </source>
</evidence>
<keyword evidence="2" id="KW-0808">Transferase</keyword>
<dbReference type="GO" id="GO:0016279">
    <property type="term" value="F:protein-lysine N-methyltransferase activity"/>
    <property type="evidence" value="ECO:0007669"/>
    <property type="project" value="TreeGrafter"/>
</dbReference>
<dbReference type="InterPro" id="IPR029063">
    <property type="entry name" value="SAM-dependent_MTases_sf"/>
</dbReference>
<dbReference type="Gene3D" id="3.40.50.150">
    <property type="entry name" value="Vaccinia Virus protein VP39"/>
    <property type="match status" value="1"/>
</dbReference>